<dbReference type="OrthoDB" id="7865488at2"/>
<keyword evidence="4" id="KW-1185">Reference proteome</keyword>
<dbReference type="RefSeq" id="WP_141655863.1">
    <property type="nucleotide sequence ID" value="NZ_FBYC01000004.1"/>
</dbReference>
<name>A0A0P7YQH8_9RHOB</name>
<evidence type="ECO:0000313" key="2">
    <source>
        <dbReference type="EMBL" id="KPP91259.1"/>
    </source>
</evidence>
<proteinExistence type="predicted"/>
<organism evidence="2 3">
    <name type="scientific">Roseibaca calidilacus</name>
    <dbReference type="NCBI Taxonomy" id="1666912"/>
    <lineage>
        <taxon>Bacteria</taxon>
        <taxon>Pseudomonadati</taxon>
        <taxon>Pseudomonadota</taxon>
        <taxon>Alphaproteobacteria</taxon>
        <taxon>Rhodobacterales</taxon>
        <taxon>Paracoccaceae</taxon>
        <taxon>Roseinatronobacter</taxon>
    </lineage>
</organism>
<reference evidence="2 3" key="1">
    <citation type="submission" date="2015-09" db="EMBL/GenBank/DDBJ databases">
        <title>Identification and resolution of microdiversity through metagenomic sequencing of parallel consortia.</title>
        <authorList>
            <person name="Nelson W.C."/>
            <person name="Romine M.F."/>
            <person name="Lindemann S.R."/>
        </authorList>
    </citation>
    <scope>NUCLEOTIDE SEQUENCE [LARGE SCALE GENOMIC DNA]</scope>
    <source>
        <strain evidence="2">HL-91</strain>
    </source>
</reference>
<dbReference type="AlphaFoldDB" id="A0A0P7YQH8"/>
<protein>
    <submittedName>
        <fullName evidence="2">Uncharacterized protein</fullName>
    </submittedName>
</protein>
<comment type="caution">
    <text evidence="2">The sequence shown here is derived from an EMBL/GenBank/DDBJ whole genome shotgun (WGS) entry which is preliminary data.</text>
</comment>
<dbReference type="EMBL" id="LJSG01000014">
    <property type="protein sequence ID" value="KPP91259.1"/>
    <property type="molecule type" value="Genomic_DNA"/>
</dbReference>
<dbReference type="Proteomes" id="UP000182045">
    <property type="component" value="Unassembled WGS sequence"/>
</dbReference>
<accession>A0A0P7YQH8</accession>
<dbReference type="EMBL" id="FBYC01000004">
    <property type="protein sequence ID" value="CUX80017.1"/>
    <property type="molecule type" value="Genomic_DNA"/>
</dbReference>
<gene>
    <name evidence="1" type="ORF">Ga0058931_0722</name>
    <name evidence="2" type="ORF">HLUCCA05_14425</name>
</gene>
<reference evidence="1 4" key="2">
    <citation type="submission" date="2016-01" db="EMBL/GenBank/DDBJ databases">
        <authorList>
            <person name="Varghese N."/>
        </authorList>
    </citation>
    <scope>NUCLEOTIDE SEQUENCE [LARGE SCALE GENOMIC DNA]</scope>
    <source>
        <strain evidence="1 4">HL-91</strain>
    </source>
</reference>
<evidence type="ECO:0000313" key="1">
    <source>
        <dbReference type="EMBL" id="CUX80017.1"/>
    </source>
</evidence>
<evidence type="ECO:0000313" key="3">
    <source>
        <dbReference type="Proteomes" id="UP000050413"/>
    </source>
</evidence>
<evidence type="ECO:0000313" key="4">
    <source>
        <dbReference type="Proteomes" id="UP000182045"/>
    </source>
</evidence>
<sequence>MATSKTTTAAHEAKAIAEFTPTMAAFYLLLRRFKKTIKTEIKYQASGIDLFALDAAEDLRDLEIAWEALTETVFDVILHLPVIPEDRDLQRIAFLMKSIFEIEEPSDRAHLVAEARKHRDLFACTAPGAQGDIAGRLILRFFEVFDLMSTLRQFGGSIIELPCPDFLDQIPA</sequence>
<dbReference type="Proteomes" id="UP000050413">
    <property type="component" value="Unassembled WGS sequence"/>
</dbReference>